<evidence type="ECO:0000256" key="1">
    <source>
        <dbReference type="SAM" id="MobiDB-lite"/>
    </source>
</evidence>
<dbReference type="EMBL" id="BPLR01020429">
    <property type="protein sequence ID" value="GIX78599.1"/>
    <property type="molecule type" value="Genomic_DNA"/>
</dbReference>
<dbReference type="Proteomes" id="UP001054945">
    <property type="component" value="Unassembled WGS sequence"/>
</dbReference>
<sequence>MKQIQLHTQSGDIECTDWRSSDMRRSFDVNYAETSFWCELDRFPCKICGECLSLDVDQTRERDRQTCFCYYVAFVAWIHYEVKRRGKEQGIAMASDHPRRGWNSDEKDVLSLRESTQE</sequence>
<evidence type="ECO:0000313" key="3">
    <source>
        <dbReference type="Proteomes" id="UP001054945"/>
    </source>
</evidence>
<organism evidence="2 3">
    <name type="scientific">Caerostris extrusa</name>
    <name type="common">Bark spider</name>
    <name type="synonym">Caerostris bankana</name>
    <dbReference type="NCBI Taxonomy" id="172846"/>
    <lineage>
        <taxon>Eukaryota</taxon>
        <taxon>Metazoa</taxon>
        <taxon>Ecdysozoa</taxon>
        <taxon>Arthropoda</taxon>
        <taxon>Chelicerata</taxon>
        <taxon>Arachnida</taxon>
        <taxon>Araneae</taxon>
        <taxon>Araneomorphae</taxon>
        <taxon>Entelegynae</taxon>
        <taxon>Araneoidea</taxon>
        <taxon>Araneidae</taxon>
        <taxon>Caerostris</taxon>
    </lineage>
</organism>
<proteinExistence type="predicted"/>
<gene>
    <name evidence="2" type="ORF">CEXT_323051</name>
</gene>
<feature type="compositionally biased region" description="Basic and acidic residues" evidence="1">
    <location>
        <begin position="96"/>
        <end position="118"/>
    </location>
</feature>
<name>A0AAV4N5A9_CAEEX</name>
<keyword evidence="3" id="KW-1185">Reference proteome</keyword>
<protein>
    <submittedName>
        <fullName evidence="2">Uncharacterized protein</fullName>
    </submittedName>
</protein>
<accession>A0AAV4N5A9</accession>
<feature type="region of interest" description="Disordered" evidence="1">
    <location>
        <begin position="93"/>
        <end position="118"/>
    </location>
</feature>
<reference evidence="2 3" key="1">
    <citation type="submission" date="2021-06" db="EMBL/GenBank/DDBJ databases">
        <title>Caerostris extrusa draft genome.</title>
        <authorList>
            <person name="Kono N."/>
            <person name="Arakawa K."/>
        </authorList>
    </citation>
    <scope>NUCLEOTIDE SEQUENCE [LARGE SCALE GENOMIC DNA]</scope>
</reference>
<dbReference type="AlphaFoldDB" id="A0AAV4N5A9"/>
<evidence type="ECO:0000313" key="2">
    <source>
        <dbReference type="EMBL" id="GIX78599.1"/>
    </source>
</evidence>
<comment type="caution">
    <text evidence="2">The sequence shown here is derived from an EMBL/GenBank/DDBJ whole genome shotgun (WGS) entry which is preliminary data.</text>
</comment>